<gene>
    <name evidence="1" type="ORF">MELLADRAFT_112702</name>
</gene>
<protein>
    <submittedName>
        <fullName evidence="1">Uncharacterized protein</fullName>
    </submittedName>
</protein>
<name>F4S7B3_MELLP</name>
<keyword evidence="2" id="KW-1185">Reference proteome</keyword>
<dbReference type="RefSeq" id="XP_007417270.1">
    <property type="nucleotide sequence ID" value="XM_007417208.1"/>
</dbReference>
<dbReference type="AlphaFoldDB" id="F4S7B3"/>
<proteinExistence type="predicted"/>
<dbReference type="Proteomes" id="UP000001072">
    <property type="component" value="Unassembled WGS sequence"/>
</dbReference>
<dbReference type="KEGG" id="mlr:MELLADRAFT_112702"/>
<sequence>METVDLLQTTNPEYSVFSLHRQVRISQKVPKSMSAYEPGNLGVGNARAKRSLRLVIIYQCARSKRGMVGMADQPKSGVLAWPLGPLVELANGEPKTSQRGQMVATLYDKQTHVLGVTGVEFVIAESLCERLLEFF</sequence>
<dbReference type="HOGENOM" id="CLU_1886223_0_0_1"/>
<dbReference type="VEuPathDB" id="FungiDB:MELLADRAFT_112702"/>
<dbReference type="EMBL" id="GL883158">
    <property type="protein sequence ID" value="EGF99488.1"/>
    <property type="molecule type" value="Genomic_DNA"/>
</dbReference>
<organism evidence="2">
    <name type="scientific">Melampsora larici-populina (strain 98AG31 / pathotype 3-4-7)</name>
    <name type="common">Poplar leaf rust fungus</name>
    <dbReference type="NCBI Taxonomy" id="747676"/>
    <lineage>
        <taxon>Eukaryota</taxon>
        <taxon>Fungi</taxon>
        <taxon>Dikarya</taxon>
        <taxon>Basidiomycota</taxon>
        <taxon>Pucciniomycotina</taxon>
        <taxon>Pucciniomycetes</taxon>
        <taxon>Pucciniales</taxon>
        <taxon>Melampsoraceae</taxon>
        <taxon>Melampsora</taxon>
    </lineage>
</organism>
<evidence type="ECO:0000313" key="2">
    <source>
        <dbReference type="Proteomes" id="UP000001072"/>
    </source>
</evidence>
<accession>F4S7B3</accession>
<dbReference type="InParanoid" id="F4S7B3"/>
<evidence type="ECO:0000313" key="1">
    <source>
        <dbReference type="EMBL" id="EGF99488.1"/>
    </source>
</evidence>
<reference evidence="2" key="1">
    <citation type="journal article" date="2011" name="Proc. Natl. Acad. Sci. U.S.A.">
        <title>Obligate biotrophy features unraveled by the genomic analysis of rust fungi.</title>
        <authorList>
            <person name="Duplessis S."/>
            <person name="Cuomo C.A."/>
            <person name="Lin Y.-C."/>
            <person name="Aerts A."/>
            <person name="Tisserant E."/>
            <person name="Veneault-Fourrey C."/>
            <person name="Joly D.L."/>
            <person name="Hacquard S."/>
            <person name="Amselem J."/>
            <person name="Cantarel B.L."/>
            <person name="Chiu R."/>
            <person name="Coutinho P.M."/>
            <person name="Feau N."/>
            <person name="Field M."/>
            <person name="Frey P."/>
            <person name="Gelhaye E."/>
            <person name="Goldberg J."/>
            <person name="Grabherr M.G."/>
            <person name="Kodira C.D."/>
            <person name="Kohler A."/>
            <person name="Kuees U."/>
            <person name="Lindquist E.A."/>
            <person name="Lucas S.M."/>
            <person name="Mago R."/>
            <person name="Mauceli E."/>
            <person name="Morin E."/>
            <person name="Murat C."/>
            <person name="Pangilinan J.L."/>
            <person name="Park R."/>
            <person name="Pearson M."/>
            <person name="Quesneville H."/>
            <person name="Rouhier N."/>
            <person name="Sakthikumar S."/>
            <person name="Salamov A.A."/>
            <person name="Schmutz J."/>
            <person name="Selles B."/>
            <person name="Shapiro H."/>
            <person name="Tanguay P."/>
            <person name="Tuskan G.A."/>
            <person name="Henrissat B."/>
            <person name="Van de Peer Y."/>
            <person name="Rouze P."/>
            <person name="Ellis J.G."/>
            <person name="Dodds P.N."/>
            <person name="Schein J.E."/>
            <person name="Zhong S."/>
            <person name="Hamelin R.C."/>
            <person name="Grigoriev I.V."/>
            <person name="Szabo L.J."/>
            <person name="Martin F."/>
        </authorList>
    </citation>
    <scope>NUCLEOTIDE SEQUENCE [LARGE SCALE GENOMIC DNA]</scope>
    <source>
        <strain evidence="2">98AG31 / pathotype 3-4-7</strain>
    </source>
</reference>
<dbReference type="GeneID" id="18924764"/>